<feature type="binding site" evidence="4">
    <location>
        <position position="64"/>
    </location>
    <ligand>
        <name>substrate</name>
    </ligand>
</feature>
<dbReference type="GO" id="GO:0000287">
    <property type="term" value="F:magnesium ion binding"/>
    <property type="evidence" value="ECO:0007669"/>
    <property type="project" value="TreeGrafter"/>
</dbReference>
<dbReference type="Proteomes" id="UP000189933">
    <property type="component" value="Unassembled WGS sequence"/>
</dbReference>
<protein>
    <submittedName>
        <fullName evidence="7">Citrate lyase subunit beta / citryl-CoA lyase</fullName>
    </submittedName>
</protein>
<dbReference type="SUPFAM" id="SSF51621">
    <property type="entry name" value="Phosphoenolpyruvate/pyruvate domain"/>
    <property type="match status" value="1"/>
</dbReference>
<feature type="binding site" evidence="5">
    <location>
        <position position="154"/>
    </location>
    <ligand>
        <name>Mg(2+)</name>
        <dbReference type="ChEBI" id="CHEBI:18420"/>
    </ligand>
</feature>
<dbReference type="Gene3D" id="3.20.20.60">
    <property type="entry name" value="Phosphoenolpyruvate-binding domains"/>
    <property type="match status" value="1"/>
</dbReference>
<evidence type="ECO:0000256" key="3">
    <source>
        <dbReference type="ARBA" id="ARBA00022842"/>
    </source>
</evidence>
<dbReference type="PANTHER" id="PTHR32308">
    <property type="entry name" value="LYASE BETA SUBUNIT, PUTATIVE (AFU_ORTHOLOGUE AFUA_4G13030)-RELATED"/>
    <property type="match status" value="1"/>
</dbReference>
<feature type="binding site" evidence="4">
    <location>
        <position position="127"/>
    </location>
    <ligand>
        <name>substrate</name>
    </ligand>
</feature>
<dbReference type="PIRSF" id="PIRSF015582">
    <property type="entry name" value="Cit_lyase_B"/>
    <property type="match status" value="1"/>
</dbReference>
<dbReference type="InterPro" id="IPR011206">
    <property type="entry name" value="Citrate_lyase_beta/mcl1/mcl2"/>
</dbReference>
<evidence type="ECO:0000256" key="2">
    <source>
        <dbReference type="ARBA" id="ARBA00022723"/>
    </source>
</evidence>
<organism evidence="7 8">
    <name type="scientific">Carboxydocella sporoproducens DSM 16521</name>
    <dbReference type="NCBI Taxonomy" id="1121270"/>
    <lineage>
        <taxon>Bacteria</taxon>
        <taxon>Bacillati</taxon>
        <taxon>Bacillota</taxon>
        <taxon>Clostridia</taxon>
        <taxon>Eubacteriales</taxon>
        <taxon>Clostridiales Family XVI. Incertae Sedis</taxon>
        <taxon>Carboxydocella</taxon>
    </lineage>
</organism>
<evidence type="ECO:0000256" key="4">
    <source>
        <dbReference type="PIRSR" id="PIRSR015582-1"/>
    </source>
</evidence>
<keyword evidence="2 5" id="KW-0479">Metal-binding</keyword>
<evidence type="ECO:0000259" key="6">
    <source>
        <dbReference type="Pfam" id="PF03328"/>
    </source>
</evidence>
<feature type="binding site" evidence="5">
    <location>
        <position position="127"/>
    </location>
    <ligand>
        <name>Mg(2+)</name>
        <dbReference type="ChEBI" id="CHEBI:18420"/>
    </ligand>
</feature>
<evidence type="ECO:0000313" key="8">
    <source>
        <dbReference type="Proteomes" id="UP000189933"/>
    </source>
</evidence>
<evidence type="ECO:0000256" key="5">
    <source>
        <dbReference type="PIRSR" id="PIRSR015582-2"/>
    </source>
</evidence>
<proteinExistence type="predicted"/>
<gene>
    <name evidence="7" type="ORF">SAMN02745885_00794</name>
</gene>
<dbReference type="EMBL" id="FUXM01000006">
    <property type="protein sequence ID" value="SJZ74009.1"/>
    <property type="molecule type" value="Genomic_DNA"/>
</dbReference>
<dbReference type="RefSeq" id="WP_078664898.1">
    <property type="nucleotide sequence ID" value="NZ_FUXM01000006.1"/>
</dbReference>
<keyword evidence="7" id="KW-0456">Lyase</keyword>
<accession>A0A1T4N3U9</accession>
<dbReference type="Pfam" id="PF03328">
    <property type="entry name" value="HpcH_HpaI"/>
    <property type="match status" value="1"/>
</dbReference>
<dbReference type="OrthoDB" id="9786940at2"/>
<keyword evidence="3 5" id="KW-0460">Magnesium</keyword>
<keyword evidence="8" id="KW-1185">Reference proteome</keyword>
<dbReference type="AlphaFoldDB" id="A0A1T4N3U9"/>
<dbReference type="PANTHER" id="PTHR32308:SF0">
    <property type="entry name" value="HPCH_HPAI ALDOLASE_CITRATE LYASE DOMAIN-CONTAINING PROTEIN"/>
    <property type="match status" value="1"/>
</dbReference>
<name>A0A1T4N3U9_9FIRM</name>
<dbReference type="GO" id="GO:0016829">
    <property type="term" value="F:lyase activity"/>
    <property type="evidence" value="ECO:0007669"/>
    <property type="project" value="UniProtKB-KW"/>
</dbReference>
<feature type="domain" description="HpcH/HpaI aldolase/citrate lyase" evidence="6">
    <location>
        <begin position="5"/>
        <end position="223"/>
    </location>
</feature>
<comment type="cofactor">
    <cofactor evidence="1">
        <name>Mg(2+)</name>
        <dbReference type="ChEBI" id="CHEBI:18420"/>
    </cofactor>
</comment>
<dbReference type="InterPro" id="IPR040442">
    <property type="entry name" value="Pyrv_kinase-like_dom_sf"/>
</dbReference>
<evidence type="ECO:0000256" key="1">
    <source>
        <dbReference type="ARBA" id="ARBA00001946"/>
    </source>
</evidence>
<evidence type="ECO:0000313" key="7">
    <source>
        <dbReference type="EMBL" id="SJZ74009.1"/>
    </source>
</evidence>
<reference evidence="8" key="1">
    <citation type="submission" date="2017-02" db="EMBL/GenBank/DDBJ databases">
        <authorList>
            <person name="Varghese N."/>
            <person name="Submissions S."/>
        </authorList>
    </citation>
    <scope>NUCLEOTIDE SEQUENCE [LARGE SCALE GENOMIC DNA]</scope>
    <source>
        <strain evidence="8">DSM 16521</strain>
    </source>
</reference>
<sequence>MKPLRTFMFAPGSDSKKSDKVLTLGADAVILDLEDAVAISEKEQARKVVQETLLKPRGCKAYVRVNSISTNFFFDDLEAVICSRLDGIMLPKAESAEDIRMVDWLITEGEKKRGLPPGQIDLIPLIESAAGVYRAAEIASASPRISRLAFGAIDFSLDIGTTWSKDGNAFFYARSQLVIASRVAGIEAPIDTVYPEIKDIDGLVEECRLVRSMGFQSKLVIHPGQIEPVNKVFSPTPDEIAQARKIVVAFEEAEKQGLAAIQVDGKFIDYPVAMRAKKLLAIAEALGM</sequence>
<dbReference type="InterPro" id="IPR015813">
    <property type="entry name" value="Pyrv/PenolPyrv_kinase-like_dom"/>
</dbReference>
<dbReference type="InterPro" id="IPR005000">
    <property type="entry name" value="Aldolase/citrate-lyase_domain"/>
</dbReference>
<dbReference type="GO" id="GO:0006107">
    <property type="term" value="P:oxaloacetate metabolic process"/>
    <property type="evidence" value="ECO:0007669"/>
    <property type="project" value="TreeGrafter"/>
</dbReference>